<accession>A0A922HVG4</accession>
<dbReference type="Proteomes" id="UP000790347">
    <property type="component" value="Unassembled WGS sequence"/>
</dbReference>
<evidence type="ECO:0000313" key="3">
    <source>
        <dbReference type="Proteomes" id="UP000790347"/>
    </source>
</evidence>
<organism evidence="2 3">
    <name type="scientific">Dermatophagoides farinae</name>
    <name type="common">American house dust mite</name>
    <dbReference type="NCBI Taxonomy" id="6954"/>
    <lineage>
        <taxon>Eukaryota</taxon>
        <taxon>Metazoa</taxon>
        <taxon>Ecdysozoa</taxon>
        <taxon>Arthropoda</taxon>
        <taxon>Chelicerata</taxon>
        <taxon>Arachnida</taxon>
        <taxon>Acari</taxon>
        <taxon>Acariformes</taxon>
        <taxon>Sarcoptiformes</taxon>
        <taxon>Astigmata</taxon>
        <taxon>Psoroptidia</taxon>
        <taxon>Analgoidea</taxon>
        <taxon>Pyroglyphidae</taxon>
        <taxon>Dermatophagoidinae</taxon>
        <taxon>Dermatophagoides</taxon>
    </lineage>
</organism>
<dbReference type="EMBL" id="ASGP02000005">
    <property type="protein sequence ID" value="KAH9506969.1"/>
    <property type="molecule type" value="Genomic_DNA"/>
</dbReference>
<name>A0A922HVG4_DERFA</name>
<reference evidence="2" key="2">
    <citation type="journal article" date="2022" name="Res Sq">
        <title>Comparative Genomics Reveals Insights into the Divergent Evolution of Astigmatic Mites and Household Pest Adaptations.</title>
        <authorList>
            <person name="Xiong Q."/>
            <person name="Wan A.T.-Y."/>
            <person name="Liu X.-Y."/>
            <person name="Fung C.S.-H."/>
            <person name="Xiao X."/>
            <person name="Malainual N."/>
            <person name="Hou J."/>
            <person name="Wang L."/>
            <person name="Wang M."/>
            <person name="Yang K."/>
            <person name="Cui Y."/>
            <person name="Leung E."/>
            <person name="Nong W."/>
            <person name="Shin S.-K."/>
            <person name="Au S."/>
            <person name="Jeong K.Y."/>
            <person name="Chew F.T."/>
            <person name="Hui J."/>
            <person name="Leung T.F."/>
            <person name="Tungtrongchitr A."/>
            <person name="Zhong N."/>
            <person name="Liu Z."/>
            <person name="Tsui S."/>
        </authorList>
    </citation>
    <scope>NUCLEOTIDE SEQUENCE</scope>
    <source>
        <strain evidence="2">Derf</strain>
        <tissue evidence="2">Whole organism</tissue>
    </source>
</reference>
<evidence type="ECO:0000256" key="1">
    <source>
        <dbReference type="SAM" id="MobiDB-lite"/>
    </source>
</evidence>
<feature type="region of interest" description="Disordered" evidence="1">
    <location>
        <begin position="115"/>
        <end position="135"/>
    </location>
</feature>
<dbReference type="AlphaFoldDB" id="A0A922HVG4"/>
<proteinExistence type="predicted"/>
<sequence>MNKNIFMAYINGLINELNTIDKNDQRLLPPWNWILINLLHCNNMYSEFLKIINRFIIDIHLDEPHVLRRLFPVNCEYIRPLLFTNKTRQYENGIEEKLQRYLQEFSTTDTTITKDVEENEAENNNNNNNGYNSIDSTKETSSLSMYKLIVEILRKCEEFYCHNNAIIGPLVDEWKHLFKNNLRYLNDDSFHEKERIQRFLDEFCRHIDAWIIVADDHKNQFLRISHMIRWICSHIHIPYRVPVSSLFNDHNNDDDDYYNDCHHHDYFALRISISIVYHLIQYRIYLLDHFYQCLEEIQKLSMNSFMMMKSWPQSSSGQLMNINPTTATTTNT</sequence>
<evidence type="ECO:0000313" key="2">
    <source>
        <dbReference type="EMBL" id="KAH9506969.1"/>
    </source>
</evidence>
<comment type="caution">
    <text evidence="2">The sequence shown here is derived from an EMBL/GenBank/DDBJ whole genome shotgun (WGS) entry which is preliminary data.</text>
</comment>
<reference evidence="2" key="1">
    <citation type="submission" date="2013-05" db="EMBL/GenBank/DDBJ databases">
        <authorList>
            <person name="Yim A.K.Y."/>
            <person name="Chan T.F."/>
            <person name="Ji K.M."/>
            <person name="Liu X.Y."/>
            <person name="Zhou J.W."/>
            <person name="Li R.Q."/>
            <person name="Yang K.Y."/>
            <person name="Li J."/>
            <person name="Li M."/>
            <person name="Law P.T.W."/>
            <person name="Wu Y.L."/>
            <person name="Cai Z.L."/>
            <person name="Qin H."/>
            <person name="Bao Y."/>
            <person name="Leung R.K.K."/>
            <person name="Ng P.K.S."/>
            <person name="Zou J."/>
            <person name="Zhong X.J."/>
            <person name="Ran P.X."/>
            <person name="Zhong N.S."/>
            <person name="Liu Z.G."/>
            <person name="Tsui S.K.W."/>
        </authorList>
    </citation>
    <scope>NUCLEOTIDE SEQUENCE</scope>
    <source>
        <strain evidence="2">Derf</strain>
        <tissue evidence="2">Whole organism</tissue>
    </source>
</reference>
<gene>
    <name evidence="2" type="ORF">DERF_011674</name>
</gene>
<keyword evidence="3" id="KW-1185">Reference proteome</keyword>
<protein>
    <submittedName>
        <fullName evidence="2">Uncharacterized protein</fullName>
    </submittedName>
</protein>